<dbReference type="EMBL" id="KZ805422">
    <property type="protein sequence ID" value="PVH98035.1"/>
    <property type="molecule type" value="Genomic_DNA"/>
</dbReference>
<dbReference type="AlphaFoldDB" id="A0A2V1DJC9"/>
<protein>
    <submittedName>
        <fullName evidence="1">Uncharacterized protein</fullName>
    </submittedName>
</protein>
<gene>
    <name evidence="1" type="ORF">DM02DRAFT_616067</name>
</gene>
<evidence type="ECO:0000313" key="1">
    <source>
        <dbReference type="EMBL" id="PVH98035.1"/>
    </source>
</evidence>
<reference evidence="1 2" key="1">
    <citation type="journal article" date="2018" name="Sci. Rep.">
        <title>Comparative genomics provides insights into the lifestyle and reveals functional heterogeneity of dark septate endophytic fungi.</title>
        <authorList>
            <person name="Knapp D.G."/>
            <person name="Nemeth J.B."/>
            <person name="Barry K."/>
            <person name="Hainaut M."/>
            <person name="Henrissat B."/>
            <person name="Johnson J."/>
            <person name="Kuo A."/>
            <person name="Lim J.H.P."/>
            <person name="Lipzen A."/>
            <person name="Nolan M."/>
            <person name="Ohm R.A."/>
            <person name="Tamas L."/>
            <person name="Grigoriev I.V."/>
            <person name="Spatafora J.W."/>
            <person name="Nagy L.G."/>
            <person name="Kovacs G.M."/>
        </authorList>
    </citation>
    <scope>NUCLEOTIDE SEQUENCE [LARGE SCALE GENOMIC DNA]</scope>
    <source>
        <strain evidence="1 2">DSE2036</strain>
    </source>
</reference>
<dbReference type="Proteomes" id="UP000244855">
    <property type="component" value="Unassembled WGS sequence"/>
</dbReference>
<organism evidence="1 2">
    <name type="scientific">Periconia macrospinosa</name>
    <dbReference type="NCBI Taxonomy" id="97972"/>
    <lineage>
        <taxon>Eukaryota</taxon>
        <taxon>Fungi</taxon>
        <taxon>Dikarya</taxon>
        <taxon>Ascomycota</taxon>
        <taxon>Pezizomycotina</taxon>
        <taxon>Dothideomycetes</taxon>
        <taxon>Pleosporomycetidae</taxon>
        <taxon>Pleosporales</taxon>
        <taxon>Massarineae</taxon>
        <taxon>Periconiaceae</taxon>
        <taxon>Periconia</taxon>
    </lineage>
</organism>
<evidence type="ECO:0000313" key="2">
    <source>
        <dbReference type="Proteomes" id="UP000244855"/>
    </source>
</evidence>
<name>A0A2V1DJC9_9PLEO</name>
<proteinExistence type="predicted"/>
<keyword evidence="2" id="KW-1185">Reference proteome</keyword>
<sequence length="65" mass="7396">MENTHRSCYQQKGIAVVCMLYLRTWQSLLLGMGAICYLLRSGEIVVENTKRRIYATTNGAFVPII</sequence>
<accession>A0A2V1DJC9</accession>